<dbReference type="AlphaFoldDB" id="A0A6G1KVM6"/>
<protein>
    <submittedName>
        <fullName evidence="1">Uncharacterized protein</fullName>
    </submittedName>
</protein>
<sequence>MTMPEQYHRHPKARPPSLHWETQCVCNGAYYTSNFNRLLVPRTVLPALLPASGDSFSQSSDNVAILRPSDGVKGRNSRGSWTNVDSLLEYYTGNRSLHLPLRRSRQARAYLDRYVPYHHVTDTLVDRVSIWNTSQPAHMRMTSFAMFAHG</sequence>
<dbReference type="Proteomes" id="UP000799436">
    <property type="component" value="Unassembled WGS sequence"/>
</dbReference>
<gene>
    <name evidence="1" type="ORF">EJ03DRAFT_18034</name>
</gene>
<dbReference type="EMBL" id="ML995913">
    <property type="protein sequence ID" value="KAF2764675.1"/>
    <property type="molecule type" value="Genomic_DNA"/>
</dbReference>
<name>A0A6G1KVM6_9PEZI</name>
<dbReference type="OrthoDB" id="10448181at2759"/>
<proteinExistence type="predicted"/>
<keyword evidence="2" id="KW-1185">Reference proteome</keyword>
<accession>A0A6G1KVM6</accession>
<evidence type="ECO:0000313" key="1">
    <source>
        <dbReference type="EMBL" id="KAF2764675.1"/>
    </source>
</evidence>
<evidence type="ECO:0000313" key="2">
    <source>
        <dbReference type="Proteomes" id="UP000799436"/>
    </source>
</evidence>
<organism evidence="1 2">
    <name type="scientific">Teratosphaeria nubilosa</name>
    <dbReference type="NCBI Taxonomy" id="161662"/>
    <lineage>
        <taxon>Eukaryota</taxon>
        <taxon>Fungi</taxon>
        <taxon>Dikarya</taxon>
        <taxon>Ascomycota</taxon>
        <taxon>Pezizomycotina</taxon>
        <taxon>Dothideomycetes</taxon>
        <taxon>Dothideomycetidae</taxon>
        <taxon>Mycosphaerellales</taxon>
        <taxon>Teratosphaeriaceae</taxon>
        <taxon>Teratosphaeria</taxon>
    </lineage>
</organism>
<reference evidence="1" key="1">
    <citation type="journal article" date="2020" name="Stud. Mycol.">
        <title>101 Dothideomycetes genomes: a test case for predicting lifestyles and emergence of pathogens.</title>
        <authorList>
            <person name="Haridas S."/>
            <person name="Albert R."/>
            <person name="Binder M."/>
            <person name="Bloem J."/>
            <person name="Labutti K."/>
            <person name="Salamov A."/>
            <person name="Andreopoulos B."/>
            <person name="Baker S."/>
            <person name="Barry K."/>
            <person name="Bills G."/>
            <person name="Bluhm B."/>
            <person name="Cannon C."/>
            <person name="Castanera R."/>
            <person name="Culley D."/>
            <person name="Daum C."/>
            <person name="Ezra D."/>
            <person name="Gonzalez J."/>
            <person name="Henrissat B."/>
            <person name="Kuo A."/>
            <person name="Liang C."/>
            <person name="Lipzen A."/>
            <person name="Lutzoni F."/>
            <person name="Magnuson J."/>
            <person name="Mondo S."/>
            <person name="Nolan M."/>
            <person name="Ohm R."/>
            <person name="Pangilinan J."/>
            <person name="Park H.-J."/>
            <person name="Ramirez L."/>
            <person name="Alfaro M."/>
            <person name="Sun H."/>
            <person name="Tritt A."/>
            <person name="Yoshinaga Y."/>
            <person name="Zwiers L.-H."/>
            <person name="Turgeon B."/>
            <person name="Goodwin S."/>
            <person name="Spatafora J."/>
            <person name="Crous P."/>
            <person name="Grigoriev I."/>
        </authorList>
    </citation>
    <scope>NUCLEOTIDE SEQUENCE</scope>
    <source>
        <strain evidence="1">CBS 116005</strain>
    </source>
</reference>